<feature type="transmembrane region" description="Helical" evidence="1">
    <location>
        <begin position="12"/>
        <end position="29"/>
    </location>
</feature>
<sequence length="179" mass="19908">MLIVSMTAIRNIFLIVLLYGFKVVCPPILEESEDYPCLDEKQEYVIVYNPRDLNISRCEQFWNFEKKLIADLHNRPCSLPCLLVSPGEIRLARCINVTLKMLCSVPGDMVEEIRVHFHGKSSGSQGQRGPKEGPISTLGQNYHIGLCLFVAVGAGCAALFCFIKQRGRPPCQPVSQGPG</sequence>
<name>A0A0E9XCU0_ANGAN</name>
<proteinExistence type="predicted"/>
<accession>A0A0E9XCU0</accession>
<dbReference type="AlphaFoldDB" id="A0A0E9XCU0"/>
<keyword evidence="1" id="KW-0472">Membrane</keyword>
<dbReference type="EMBL" id="GBXM01008341">
    <property type="protein sequence ID" value="JAI00237.1"/>
    <property type="molecule type" value="Transcribed_RNA"/>
</dbReference>
<organism evidence="2">
    <name type="scientific">Anguilla anguilla</name>
    <name type="common">European freshwater eel</name>
    <name type="synonym">Muraena anguilla</name>
    <dbReference type="NCBI Taxonomy" id="7936"/>
    <lineage>
        <taxon>Eukaryota</taxon>
        <taxon>Metazoa</taxon>
        <taxon>Chordata</taxon>
        <taxon>Craniata</taxon>
        <taxon>Vertebrata</taxon>
        <taxon>Euteleostomi</taxon>
        <taxon>Actinopterygii</taxon>
        <taxon>Neopterygii</taxon>
        <taxon>Teleostei</taxon>
        <taxon>Anguilliformes</taxon>
        <taxon>Anguillidae</taxon>
        <taxon>Anguilla</taxon>
    </lineage>
</organism>
<feature type="transmembrane region" description="Helical" evidence="1">
    <location>
        <begin position="142"/>
        <end position="163"/>
    </location>
</feature>
<evidence type="ECO:0000256" key="1">
    <source>
        <dbReference type="SAM" id="Phobius"/>
    </source>
</evidence>
<protein>
    <submittedName>
        <fullName evidence="2">Uncharacterized protein</fullName>
    </submittedName>
</protein>
<reference evidence="2" key="1">
    <citation type="submission" date="2014-11" db="EMBL/GenBank/DDBJ databases">
        <authorList>
            <person name="Amaro Gonzalez C."/>
        </authorList>
    </citation>
    <scope>NUCLEOTIDE SEQUENCE</scope>
</reference>
<reference evidence="2" key="2">
    <citation type="journal article" date="2015" name="Fish Shellfish Immunol.">
        <title>Early steps in the European eel (Anguilla anguilla)-Vibrio vulnificus interaction in the gills: Role of the RtxA13 toxin.</title>
        <authorList>
            <person name="Callol A."/>
            <person name="Pajuelo D."/>
            <person name="Ebbesson L."/>
            <person name="Teles M."/>
            <person name="MacKenzie S."/>
            <person name="Amaro C."/>
        </authorList>
    </citation>
    <scope>NUCLEOTIDE SEQUENCE</scope>
</reference>
<evidence type="ECO:0000313" key="2">
    <source>
        <dbReference type="EMBL" id="JAI00237.1"/>
    </source>
</evidence>
<keyword evidence="1" id="KW-0812">Transmembrane</keyword>
<keyword evidence="1" id="KW-1133">Transmembrane helix</keyword>